<dbReference type="GO" id="GO:0004843">
    <property type="term" value="F:cysteine-type deubiquitinase activity"/>
    <property type="evidence" value="ECO:0007669"/>
    <property type="project" value="UniProtKB-UniRule"/>
</dbReference>
<evidence type="ECO:0000256" key="1">
    <source>
        <dbReference type="ARBA" id="ARBA00000707"/>
    </source>
</evidence>
<proteinExistence type="predicted"/>
<evidence type="ECO:0000256" key="3">
    <source>
        <dbReference type="ARBA" id="ARBA00022786"/>
    </source>
</evidence>
<evidence type="ECO:0000313" key="8">
    <source>
        <dbReference type="EMBL" id="MBX21847.1"/>
    </source>
</evidence>
<evidence type="ECO:0000256" key="2">
    <source>
        <dbReference type="ARBA" id="ARBA00022670"/>
    </source>
</evidence>
<feature type="domain" description="OTU" evidence="7">
    <location>
        <begin position="28"/>
        <end position="150"/>
    </location>
</feature>
<dbReference type="Pfam" id="PF24560">
    <property type="entry name" value="zf-C2H2_OTU1_C"/>
    <property type="match status" value="1"/>
</dbReference>
<dbReference type="Gene3D" id="3.90.70.80">
    <property type="match status" value="1"/>
</dbReference>
<reference evidence="8" key="1">
    <citation type="submission" date="2018-02" db="EMBL/GenBank/DDBJ databases">
        <title>Rhizophora mucronata_Transcriptome.</title>
        <authorList>
            <person name="Meera S.P."/>
            <person name="Sreeshan A."/>
            <person name="Augustine A."/>
        </authorList>
    </citation>
    <scope>NUCLEOTIDE SEQUENCE</scope>
    <source>
        <tissue evidence="8">Leaf</tissue>
    </source>
</reference>
<evidence type="ECO:0000256" key="4">
    <source>
        <dbReference type="ARBA" id="ARBA00022801"/>
    </source>
</evidence>
<dbReference type="PROSITE" id="PS50802">
    <property type="entry name" value="OTU"/>
    <property type="match status" value="1"/>
</dbReference>
<evidence type="ECO:0000256" key="6">
    <source>
        <dbReference type="RuleBase" id="RU367104"/>
    </source>
</evidence>
<evidence type="ECO:0000256" key="5">
    <source>
        <dbReference type="ARBA" id="ARBA00022807"/>
    </source>
</evidence>
<dbReference type="InterPro" id="IPR038765">
    <property type="entry name" value="Papain-like_cys_pep_sf"/>
</dbReference>
<protein>
    <recommendedName>
        <fullName evidence="6">Ubiquitin thioesterase OTU</fullName>
        <ecNumber evidence="6">3.4.19.12</ecNumber>
    </recommendedName>
</protein>
<dbReference type="PANTHER" id="PTHR13312">
    <property type="entry name" value="HIV-INDUCED PROTEIN-7-LIKE PROTEASE"/>
    <property type="match status" value="1"/>
</dbReference>
<comment type="function">
    <text evidence="6">Hydrolase that can remove conjugated ubiquitin from proteins and may therefore play an important regulatory role at the level of protein turnover by preventing degradation.</text>
</comment>
<dbReference type="SUPFAM" id="SSF54001">
    <property type="entry name" value="Cysteine proteinases"/>
    <property type="match status" value="1"/>
</dbReference>
<organism evidence="8">
    <name type="scientific">Rhizophora mucronata</name>
    <name type="common">Asiatic mangrove</name>
    <dbReference type="NCBI Taxonomy" id="61149"/>
    <lineage>
        <taxon>Eukaryota</taxon>
        <taxon>Viridiplantae</taxon>
        <taxon>Streptophyta</taxon>
        <taxon>Embryophyta</taxon>
        <taxon>Tracheophyta</taxon>
        <taxon>Spermatophyta</taxon>
        <taxon>Magnoliopsida</taxon>
        <taxon>eudicotyledons</taxon>
        <taxon>Gunneridae</taxon>
        <taxon>Pentapetalae</taxon>
        <taxon>rosids</taxon>
        <taxon>fabids</taxon>
        <taxon>Malpighiales</taxon>
        <taxon>Rhizophoraceae</taxon>
        <taxon>Rhizophora</taxon>
    </lineage>
</organism>
<evidence type="ECO:0000259" key="7">
    <source>
        <dbReference type="PROSITE" id="PS50802"/>
    </source>
</evidence>
<keyword evidence="2" id="KW-0645">Protease</keyword>
<dbReference type="FunFam" id="3.90.70.80:FF:000017">
    <property type="entry name" value="ubiquitin thioesterase OTU1"/>
    <property type="match status" value="1"/>
</dbReference>
<dbReference type="Pfam" id="PF02338">
    <property type="entry name" value="OTU"/>
    <property type="match status" value="1"/>
</dbReference>
<dbReference type="PANTHER" id="PTHR13312:SF0">
    <property type="entry name" value="UBIQUITIN THIOESTERASE OTU1"/>
    <property type="match status" value="1"/>
</dbReference>
<dbReference type="AlphaFoldDB" id="A0A2P2LV52"/>
<dbReference type="EMBL" id="GGEC01041363">
    <property type="protein sequence ID" value="MBX21847.1"/>
    <property type="molecule type" value="Transcribed_RNA"/>
</dbReference>
<keyword evidence="5 6" id="KW-0788">Thiol protease</keyword>
<dbReference type="GO" id="GO:0005634">
    <property type="term" value="C:nucleus"/>
    <property type="evidence" value="ECO:0007669"/>
    <property type="project" value="TreeGrafter"/>
</dbReference>
<comment type="catalytic activity">
    <reaction evidence="1 6">
        <text>Thiol-dependent hydrolysis of ester, thioester, amide, peptide and isopeptide bonds formed by the C-terminal Gly of ubiquitin (a 76-residue protein attached to proteins as an intracellular targeting signal).</text>
        <dbReference type="EC" id="3.4.19.12"/>
    </reaction>
</comment>
<dbReference type="GO" id="GO:0005829">
    <property type="term" value="C:cytosol"/>
    <property type="evidence" value="ECO:0007669"/>
    <property type="project" value="TreeGrafter"/>
</dbReference>
<name>A0A2P2LV52_RHIMU</name>
<dbReference type="GO" id="GO:0030968">
    <property type="term" value="P:endoplasmic reticulum unfolded protein response"/>
    <property type="evidence" value="ECO:0007669"/>
    <property type="project" value="TreeGrafter"/>
</dbReference>
<dbReference type="CDD" id="cd22793">
    <property type="entry name" value="OTU_plant_OTU1_2-like"/>
    <property type="match status" value="1"/>
</dbReference>
<dbReference type="InterPro" id="IPR057766">
    <property type="entry name" value="Znf-C2H2_OTU1-like_C"/>
</dbReference>
<accession>A0A2P2LV52</accession>
<dbReference type="GO" id="GO:0036503">
    <property type="term" value="P:ERAD pathway"/>
    <property type="evidence" value="ECO:0007669"/>
    <property type="project" value="TreeGrafter"/>
</dbReference>
<keyword evidence="4 6" id="KW-0378">Hydrolase</keyword>
<sequence length="231" mass="26380">MRKNSQRFLPAIPWPFLCRFACSMEGIVVRRVIPSDNSCLFNAVGYVMDHDKHRAPELRQVIAAAVVSDPAKYNEAFLGMPNEQYCAWIQDSEKWGGAIELSILADYYGREIAAYDIQTTRCDLYGQDRKYSERVMLIYDGLHYDALAMSPFEGAPEEFDQTIFAVQKDWTIGLVEGLVVNLVKDQQRKRRYTDTANFTLRCGVCQMGVIGQKEAVEHAQATGHVNFQEYR</sequence>
<dbReference type="EC" id="3.4.19.12" evidence="6"/>
<dbReference type="GO" id="GO:0016579">
    <property type="term" value="P:protein deubiquitination"/>
    <property type="evidence" value="ECO:0007669"/>
    <property type="project" value="TreeGrafter"/>
</dbReference>
<comment type="subcellular location">
    <subcellularLocation>
        <location evidence="6">Cytoplasm</location>
    </subcellularLocation>
</comment>
<keyword evidence="6" id="KW-0963">Cytoplasm</keyword>
<dbReference type="InterPro" id="IPR003323">
    <property type="entry name" value="OTU_dom"/>
</dbReference>
<keyword evidence="3 6" id="KW-0833">Ubl conjugation pathway</keyword>